<dbReference type="InterPro" id="IPR001387">
    <property type="entry name" value="Cro/C1-type_HTH"/>
</dbReference>
<dbReference type="SMART" id="SM00530">
    <property type="entry name" value="HTH_XRE"/>
    <property type="match status" value="1"/>
</dbReference>
<proteinExistence type="predicted"/>
<evidence type="ECO:0000313" key="3">
    <source>
        <dbReference type="EMBL" id="MBD3919861.1"/>
    </source>
</evidence>
<dbReference type="InterPro" id="IPR010982">
    <property type="entry name" value="Lambda_DNA-bd_dom_sf"/>
</dbReference>
<reference evidence="3 4" key="1">
    <citation type="submission" date="2020-09" db="EMBL/GenBank/DDBJ databases">
        <title>Paenibacillus sp. strain PR3 16S rRNA gene Genome sequencing and assembly.</title>
        <authorList>
            <person name="Kim J."/>
        </authorList>
    </citation>
    <scope>NUCLEOTIDE SEQUENCE [LARGE SCALE GENOMIC DNA]</scope>
    <source>
        <strain evidence="3 4">PR3</strain>
    </source>
</reference>
<dbReference type="PROSITE" id="PS50943">
    <property type="entry name" value="HTH_CROC1"/>
    <property type="match status" value="1"/>
</dbReference>
<evidence type="ECO:0000313" key="4">
    <source>
        <dbReference type="Proteomes" id="UP000609346"/>
    </source>
</evidence>
<dbReference type="PANTHER" id="PTHR46558:SF11">
    <property type="entry name" value="HTH-TYPE TRANSCRIPTIONAL REGULATOR XRE"/>
    <property type="match status" value="1"/>
</dbReference>
<organism evidence="3 4">
    <name type="scientific">Paenibacillus terricola</name>
    <dbReference type="NCBI Taxonomy" id="2763503"/>
    <lineage>
        <taxon>Bacteria</taxon>
        <taxon>Bacillati</taxon>
        <taxon>Bacillota</taxon>
        <taxon>Bacilli</taxon>
        <taxon>Bacillales</taxon>
        <taxon>Paenibacillaceae</taxon>
        <taxon>Paenibacillus</taxon>
    </lineage>
</organism>
<dbReference type="PANTHER" id="PTHR46558">
    <property type="entry name" value="TRACRIPTIONAL REGULATORY PROTEIN-RELATED-RELATED"/>
    <property type="match status" value="1"/>
</dbReference>
<dbReference type="CDD" id="cd00093">
    <property type="entry name" value="HTH_XRE"/>
    <property type="match status" value="1"/>
</dbReference>
<comment type="caution">
    <text evidence="3">The sequence shown here is derived from an EMBL/GenBank/DDBJ whole genome shotgun (WGS) entry which is preliminary data.</text>
</comment>
<evidence type="ECO:0000259" key="2">
    <source>
        <dbReference type="PROSITE" id="PS50943"/>
    </source>
</evidence>
<name>A0ABR8MX44_9BACL</name>
<dbReference type="SUPFAM" id="SSF47413">
    <property type="entry name" value="lambda repressor-like DNA-binding domains"/>
    <property type="match status" value="1"/>
</dbReference>
<gene>
    <name evidence="3" type="ORF">H8B09_13950</name>
</gene>
<dbReference type="EMBL" id="JACXZA010000003">
    <property type="protein sequence ID" value="MBD3919861.1"/>
    <property type="molecule type" value="Genomic_DNA"/>
</dbReference>
<protein>
    <submittedName>
        <fullName evidence="3">Helix-turn-helix transcriptional regulator</fullName>
    </submittedName>
</protein>
<dbReference type="RefSeq" id="WP_191204137.1">
    <property type="nucleotide sequence ID" value="NZ_JACXZA010000003.1"/>
</dbReference>
<feature type="domain" description="HTH cro/C1-type" evidence="2">
    <location>
        <begin position="9"/>
        <end position="63"/>
    </location>
</feature>
<dbReference type="Pfam" id="PF01381">
    <property type="entry name" value="HTH_3"/>
    <property type="match status" value="1"/>
</dbReference>
<dbReference type="Gene3D" id="1.10.260.40">
    <property type="entry name" value="lambda repressor-like DNA-binding domains"/>
    <property type="match status" value="1"/>
</dbReference>
<evidence type="ECO:0000256" key="1">
    <source>
        <dbReference type="ARBA" id="ARBA00023125"/>
    </source>
</evidence>
<keyword evidence="4" id="KW-1185">Reference proteome</keyword>
<sequence length="265" mass="29625">MDKELGQRIAELRHRRRWTQEQLGQQLGVSGQAVSKWENGDSLPDTTLLVDLARALDCTTDYLLGADAEESVSRYIPSLEAGIRKLEPSESIDMAFRLFNMFDDISRVHTKAVLEGEPTSDEKRFVHAGPEGITLWWSGKLFCTLSIDVLKETQACFQDDTMPFDLFPEGWDRALTAVMSQHPFFFSGRAAVDNLRNRTHALDDGNEEVVQALIDSGFLENGRGGYRIGFQAEVLLRVIGAMMQTIGKPTSMSHRSNLSVPTDSI</sequence>
<keyword evidence="1" id="KW-0238">DNA-binding</keyword>
<dbReference type="Proteomes" id="UP000609346">
    <property type="component" value="Unassembled WGS sequence"/>
</dbReference>
<accession>A0ABR8MX44</accession>